<organism evidence="2 3">
    <name type="scientific">Desulfonema magnum</name>
    <dbReference type="NCBI Taxonomy" id="45655"/>
    <lineage>
        <taxon>Bacteria</taxon>
        <taxon>Pseudomonadati</taxon>
        <taxon>Thermodesulfobacteriota</taxon>
        <taxon>Desulfobacteria</taxon>
        <taxon>Desulfobacterales</taxon>
        <taxon>Desulfococcaceae</taxon>
        <taxon>Desulfonema</taxon>
    </lineage>
</organism>
<keyword evidence="3" id="KW-1185">Reference proteome</keyword>
<dbReference type="EMBL" id="CP061800">
    <property type="protein sequence ID" value="QTA92083.1"/>
    <property type="molecule type" value="Genomic_DNA"/>
</dbReference>
<feature type="compositionally biased region" description="Basic and acidic residues" evidence="1">
    <location>
        <begin position="73"/>
        <end position="85"/>
    </location>
</feature>
<protein>
    <submittedName>
        <fullName evidence="2">Uncharacterized protein</fullName>
    </submittedName>
</protein>
<accession>A0A975GTF1</accession>
<feature type="compositionally biased region" description="Pro residues" evidence="1">
    <location>
        <begin position="96"/>
        <end position="109"/>
    </location>
</feature>
<evidence type="ECO:0000256" key="1">
    <source>
        <dbReference type="SAM" id="MobiDB-lite"/>
    </source>
</evidence>
<dbReference type="RefSeq" id="WP_207679601.1">
    <property type="nucleotide sequence ID" value="NZ_CP061800.1"/>
</dbReference>
<proteinExistence type="predicted"/>
<name>A0A975GTF1_9BACT</name>
<evidence type="ECO:0000313" key="3">
    <source>
        <dbReference type="Proteomes" id="UP000663722"/>
    </source>
</evidence>
<feature type="region of interest" description="Disordered" evidence="1">
    <location>
        <begin position="59"/>
        <end position="109"/>
    </location>
</feature>
<reference evidence="2" key="1">
    <citation type="journal article" date="2021" name="Microb. Physiol.">
        <title>Proteogenomic Insights into the Physiology of Marine, Sulfate-Reducing, Filamentous Desulfonema limicola and Desulfonema magnum.</title>
        <authorList>
            <person name="Schnaars V."/>
            <person name="Wohlbrand L."/>
            <person name="Scheve S."/>
            <person name="Hinrichs C."/>
            <person name="Reinhardt R."/>
            <person name="Rabus R."/>
        </authorList>
    </citation>
    <scope>NUCLEOTIDE SEQUENCE</scope>
    <source>
        <strain evidence="2">4be13</strain>
    </source>
</reference>
<gene>
    <name evidence="2" type="ORF">dnm_081570</name>
</gene>
<dbReference type="AlphaFoldDB" id="A0A975GTF1"/>
<dbReference type="Proteomes" id="UP000663722">
    <property type="component" value="Chromosome"/>
</dbReference>
<dbReference type="KEGG" id="dmm:dnm_081570"/>
<evidence type="ECO:0000313" key="2">
    <source>
        <dbReference type="EMBL" id="QTA92083.1"/>
    </source>
</evidence>
<sequence length="109" mass="12225">MTKFFEKLCSHSVLKAAWHRVRQKGAAGGLDRIRISDLEPDIGKTISSIIKDLRSKKYSPVPYEKGSMPKFNEANEWRKLSEGRGVRGKRRKEKPLPPLASGPSPPLQG</sequence>